<dbReference type="AlphaFoldDB" id="A0A1Y2IB45"/>
<evidence type="ECO:0000313" key="1">
    <source>
        <dbReference type="EMBL" id="OSC97640.1"/>
    </source>
</evidence>
<reference evidence="1 2" key="1">
    <citation type="journal article" date="2015" name="Biotechnol. Biofuels">
        <title>Enhanced degradation of softwood versus hardwood by the white-rot fungus Pycnoporus coccineus.</title>
        <authorList>
            <person name="Couturier M."/>
            <person name="Navarro D."/>
            <person name="Chevret D."/>
            <person name="Henrissat B."/>
            <person name="Piumi F."/>
            <person name="Ruiz-Duenas F.J."/>
            <person name="Martinez A.T."/>
            <person name="Grigoriev I.V."/>
            <person name="Riley R."/>
            <person name="Lipzen A."/>
            <person name="Berrin J.G."/>
            <person name="Master E.R."/>
            <person name="Rosso M.N."/>
        </authorList>
    </citation>
    <scope>NUCLEOTIDE SEQUENCE [LARGE SCALE GENOMIC DNA]</scope>
    <source>
        <strain evidence="1 2">BRFM310</strain>
    </source>
</reference>
<accession>A0A1Y2IB45</accession>
<dbReference type="Gene3D" id="1.20.1280.50">
    <property type="match status" value="1"/>
</dbReference>
<keyword evidence="2" id="KW-1185">Reference proteome</keyword>
<dbReference type="STRING" id="1353009.A0A1Y2IB45"/>
<name>A0A1Y2IB45_TRAC3</name>
<evidence type="ECO:0000313" key="2">
    <source>
        <dbReference type="Proteomes" id="UP000193067"/>
    </source>
</evidence>
<dbReference type="EMBL" id="KZ084148">
    <property type="protein sequence ID" value="OSC97640.1"/>
    <property type="molecule type" value="Genomic_DNA"/>
</dbReference>
<dbReference type="OrthoDB" id="3353710at2759"/>
<sequence>MDDIARLESIHNTVAPVNRLPPELLAIVYAYATAGEETYAQLVRITHVCQLWRTTALDAASLWTRIAVNDPEGIETFLKRAKNLPVSLSVTICKPPVVSTVRLITSEIHRVRSLKVRVPADIALDVVTNRLKVAAPLLEEFCIEKLESKWVRRPTPATEPERSVPLLGMPSLRSLSLSSVPLLYIPQGPNLLTELTLHRKLPTPDILLRLLKSSPCLKTLCMRGTFEYERILVREEIELPKLEALHLSTFPPQGIANLLASIVLPKNAKVAIQAPLDIIHEFEDIFVNPLPPIPPTVGLACFQGLRRLELCWDDEELDLRAYHGADDFTDPALHIEASHIGPYPGNRFLANWAFDTSQVETLVLCGNAWRERGADRPVARAWWAPMFDALPALRTVRVMCIGEKTLDEFIASFLVGPNPQLETIELVDVRPSPVFWARLRLMITVRGAGRPGGSVKRVELFDVGKGPGWTLDDIEIIMTDQGVEFVWDVE</sequence>
<dbReference type="Proteomes" id="UP000193067">
    <property type="component" value="Unassembled WGS sequence"/>
</dbReference>
<dbReference type="InterPro" id="IPR032675">
    <property type="entry name" value="LRR_dom_sf"/>
</dbReference>
<dbReference type="Gene3D" id="3.80.10.10">
    <property type="entry name" value="Ribonuclease Inhibitor"/>
    <property type="match status" value="1"/>
</dbReference>
<protein>
    <submittedName>
        <fullName evidence="1">Uncharacterized protein</fullName>
    </submittedName>
</protein>
<organism evidence="1 2">
    <name type="scientific">Trametes coccinea (strain BRFM310)</name>
    <name type="common">Pycnoporus coccineus</name>
    <dbReference type="NCBI Taxonomy" id="1353009"/>
    <lineage>
        <taxon>Eukaryota</taxon>
        <taxon>Fungi</taxon>
        <taxon>Dikarya</taxon>
        <taxon>Basidiomycota</taxon>
        <taxon>Agaricomycotina</taxon>
        <taxon>Agaricomycetes</taxon>
        <taxon>Polyporales</taxon>
        <taxon>Polyporaceae</taxon>
        <taxon>Trametes</taxon>
    </lineage>
</organism>
<proteinExistence type="predicted"/>
<dbReference type="SUPFAM" id="SSF52047">
    <property type="entry name" value="RNI-like"/>
    <property type="match status" value="1"/>
</dbReference>
<gene>
    <name evidence="1" type="ORF">PYCCODRAFT_1376848</name>
</gene>